<evidence type="ECO:0000256" key="2">
    <source>
        <dbReference type="SAM" id="Phobius"/>
    </source>
</evidence>
<dbReference type="STRING" id="52.CMC5_050710"/>
<feature type="signal peptide" evidence="3">
    <location>
        <begin position="1"/>
        <end position="27"/>
    </location>
</feature>
<dbReference type="AlphaFoldDB" id="A0A0K1EJ70"/>
<organism evidence="4 5">
    <name type="scientific">Chondromyces crocatus</name>
    <dbReference type="NCBI Taxonomy" id="52"/>
    <lineage>
        <taxon>Bacteria</taxon>
        <taxon>Pseudomonadati</taxon>
        <taxon>Myxococcota</taxon>
        <taxon>Polyangia</taxon>
        <taxon>Polyangiales</taxon>
        <taxon>Polyangiaceae</taxon>
        <taxon>Chondromyces</taxon>
    </lineage>
</organism>
<proteinExistence type="predicted"/>
<evidence type="ECO:0000313" key="5">
    <source>
        <dbReference type="Proteomes" id="UP000067626"/>
    </source>
</evidence>
<feature type="compositionally biased region" description="Pro residues" evidence="1">
    <location>
        <begin position="29"/>
        <end position="38"/>
    </location>
</feature>
<evidence type="ECO:0000313" key="4">
    <source>
        <dbReference type="EMBL" id="AKT40914.1"/>
    </source>
</evidence>
<dbReference type="Gene3D" id="1.25.40.10">
    <property type="entry name" value="Tetratricopeptide repeat domain"/>
    <property type="match status" value="1"/>
</dbReference>
<dbReference type="RefSeq" id="WP_050432781.1">
    <property type="nucleotide sequence ID" value="NZ_CP012159.1"/>
</dbReference>
<keyword evidence="3" id="KW-0732">Signal</keyword>
<feature type="transmembrane region" description="Helical" evidence="2">
    <location>
        <begin position="331"/>
        <end position="354"/>
    </location>
</feature>
<evidence type="ECO:0008006" key="6">
    <source>
        <dbReference type="Google" id="ProtNLM"/>
    </source>
</evidence>
<evidence type="ECO:0000256" key="1">
    <source>
        <dbReference type="SAM" id="MobiDB-lite"/>
    </source>
</evidence>
<feature type="region of interest" description="Disordered" evidence="1">
    <location>
        <begin position="203"/>
        <end position="268"/>
    </location>
</feature>
<keyword evidence="5" id="KW-1185">Reference proteome</keyword>
<accession>A0A0K1EJ70</accession>
<gene>
    <name evidence="4" type="ORF">CMC5_050710</name>
</gene>
<dbReference type="KEGG" id="ccro:CMC5_050710"/>
<reference evidence="4 5" key="1">
    <citation type="submission" date="2015-07" db="EMBL/GenBank/DDBJ databases">
        <title>Genome analysis of myxobacterium Chondromyces crocatus Cm c5 reveals a high potential for natural compound synthesis and the genetic basis for the loss of fruiting body formation.</title>
        <authorList>
            <person name="Zaburannyi N."/>
            <person name="Bunk B."/>
            <person name="Maier J."/>
            <person name="Overmann J."/>
            <person name="Mueller R."/>
        </authorList>
    </citation>
    <scope>NUCLEOTIDE SEQUENCE [LARGE SCALE GENOMIC DNA]</scope>
    <source>
        <strain evidence="4 5">Cm c5</strain>
    </source>
</reference>
<feature type="region of interest" description="Disordered" evidence="1">
    <location>
        <begin position="26"/>
        <end position="48"/>
    </location>
</feature>
<dbReference type="InterPro" id="IPR011990">
    <property type="entry name" value="TPR-like_helical_dom_sf"/>
</dbReference>
<keyword evidence="2" id="KW-1133">Transmembrane helix</keyword>
<protein>
    <recommendedName>
        <fullName evidence="6">PEGA domain-containing protein</fullName>
    </recommendedName>
</protein>
<feature type="chain" id="PRO_5005459567" description="PEGA domain-containing protein" evidence="3">
    <location>
        <begin position="28"/>
        <end position="386"/>
    </location>
</feature>
<dbReference type="SUPFAM" id="SSF48452">
    <property type="entry name" value="TPR-like"/>
    <property type="match status" value="1"/>
</dbReference>
<dbReference type="EMBL" id="CP012159">
    <property type="protein sequence ID" value="AKT40914.1"/>
    <property type="molecule type" value="Genomic_DNA"/>
</dbReference>
<name>A0A0K1EJ70_CHOCO</name>
<dbReference type="Proteomes" id="UP000067626">
    <property type="component" value="Chromosome"/>
</dbReference>
<keyword evidence="2" id="KW-0812">Transmembrane</keyword>
<evidence type="ECO:0000256" key="3">
    <source>
        <dbReference type="SAM" id="SignalP"/>
    </source>
</evidence>
<sequence length="386" mass="38831">MTLPRWRHAAVALVALSLRASVGFAQAPAPSPPAPAGPSPGVTSRAPSPADKALAEALFLDGRKLMDAGDPKAACPKFEESHRLDPSGGTLLNLAVCHHKEGKTASAWVEFKEAASMSEDAGKPDRAAFARQRATELEAELSHLVLTLIAPTSGLKIHLDGAALSAAATIGTGIPVDPGEHQLEARATGKKTWSERVLIEPGPSTRAVTIPALEDEPVASRPSGAQRATPRPPTEARGGQGRAGGVGAEGDGKLGVPDPGNGGRPGGTDVGLMRTLGFVAGGVGLVGVSVGSVFGLMTFSHAAEAGKGCMAGDVVCGETRQQAYARGRTTGLISTVGFGAGVLGVGAGVALLVVSSRSASANKSGGLWVTPEIGAGGAHMTLGGRW</sequence>
<dbReference type="OrthoDB" id="5505393at2"/>
<feature type="compositionally biased region" description="Gly residues" evidence="1">
    <location>
        <begin position="238"/>
        <end position="249"/>
    </location>
</feature>
<keyword evidence="2" id="KW-0472">Membrane</keyword>